<dbReference type="InterPro" id="IPR005151">
    <property type="entry name" value="Tail-specific_protease"/>
</dbReference>
<name>A0A139N5T7_STRCR</name>
<dbReference type="GO" id="GO:0008236">
    <property type="term" value="F:serine-type peptidase activity"/>
    <property type="evidence" value="ECO:0007669"/>
    <property type="project" value="InterPro"/>
</dbReference>
<dbReference type="AlphaFoldDB" id="A0A139N5T7"/>
<sequence>MRKTAIFEDVVSIMTQDSATKKDIDGADPTGFRECISDDMSEKDFLYQVQTYLASFGVIGHVAFREKYAKPKGFVLRSTIQGLYVEQANEDTNLQAGDQIVKLDGQHLEEFYRMHRAYFTSSTPERNYREWSELISKARQVTVLRAGEEQILSVEPSQNPIESRFEWKELEKGVVYLRLDDFRNEKAINKLYQEAQDAIKRAACLVIDVRQNTGGMDSLYFPLLHYALSEGQVYSDLGRTDEGMEILYTERNVDLRLKDFEAYVQQEGINQETKDLLEIIMQDLQANRGKGYVKFGGEDREMFPNVKGGSHPEKIFVLADVYCASSGDNFVQMMKWFPKVTVLGRPTLGILDYSNCCQVDYGDYSLNFPTSRALALDKGQGITDKGIEPDILIPWTVEHLERDVDLERCLEMIHDF</sequence>
<comment type="caution">
    <text evidence="2">The sequence shown here is derived from an EMBL/GenBank/DDBJ whole genome shotgun (WGS) entry which is preliminary data.</text>
</comment>
<protein>
    <submittedName>
        <fullName evidence="2">TSPc, tail specific protease</fullName>
    </submittedName>
</protein>
<keyword evidence="2" id="KW-0378">Hydrolase</keyword>
<dbReference type="PATRIC" id="fig|45634.12.peg.56"/>
<dbReference type="PANTHER" id="PTHR32060">
    <property type="entry name" value="TAIL-SPECIFIC PROTEASE"/>
    <property type="match status" value="1"/>
</dbReference>
<keyword evidence="2" id="KW-0645">Protease</keyword>
<proteinExistence type="predicted"/>
<dbReference type="Pfam" id="PF03572">
    <property type="entry name" value="Peptidase_S41"/>
    <property type="match status" value="1"/>
</dbReference>
<dbReference type="STRING" id="45634.SCRDD08_00056"/>
<dbReference type="GO" id="GO:0006508">
    <property type="term" value="P:proteolysis"/>
    <property type="evidence" value="ECO:0007669"/>
    <property type="project" value="UniProtKB-KW"/>
</dbReference>
<dbReference type="InterPro" id="IPR029045">
    <property type="entry name" value="ClpP/crotonase-like_dom_sf"/>
</dbReference>
<organism evidence="2 3">
    <name type="scientific">Streptococcus cristatus</name>
    <dbReference type="NCBI Taxonomy" id="45634"/>
    <lineage>
        <taxon>Bacteria</taxon>
        <taxon>Bacillati</taxon>
        <taxon>Bacillota</taxon>
        <taxon>Bacilli</taxon>
        <taxon>Lactobacillales</taxon>
        <taxon>Streptococcaceae</taxon>
        <taxon>Streptococcus</taxon>
    </lineage>
</organism>
<reference evidence="2 3" key="1">
    <citation type="submission" date="2016-01" db="EMBL/GenBank/DDBJ databases">
        <title>Highly variable Streptococcus oralis are common among viridans streptococci isolated from primates.</title>
        <authorList>
            <person name="Denapaite D."/>
            <person name="Rieger M."/>
            <person name="Koendgen S."/>
            <person name="Brueckner R."/>
            <person name="Ochigava I."/>
            <person name="Kappeler P."/>
            <person name="Maetz-Rensing K."/>
            <person name="Leendertz F."/>
            <person name="Hakenbeck R."/>
        </authorList>
    </citation>
    <scope>NUCLEOTIDE SEQUENCE [LARGE SCALE GENOMIC DNA]</scope>
    <source>
        <strain evidence="2 3">DD08</strain>
    </source>
</reference>
<dbReference type="Proteomes" id="UP000070377">
    <property type="component" value="Unassembled WGS sequence"/>
</dbReference>
<dbReference type="EMBL" id="LQRD01000001">
    <property type="protein sequence ID" value="KXT71409.1"/>
    <property type="molecule type" value="Genomic_DNA"/>
</dbReference>
<dbReference type="SUPFAM" id="SSF52096">
    <property type="entry name" value="ClpP/crotonase"/>
    <property type="match status" value="1"/>
</dbReference>
<evidence type="ECO:0000259" key="1">
    <source>
        <dbReference type="Pfam" id="PF03572"/>
    </source>
</evidence>
<feature type="domain" description="Tail specific protease" evidence="1">
    <location>
        <begin position="174"/>
        <end position="392"/>
    </location>
</feature>
<dbReference type="GO" id="GO:0007165">
    <property type="term" value="P:signal transduction"/>
    <property type="evidence" value="ECO:0007669"/>
    <property type="project" value="TreeGrafter"/>
</dbReference>
<evidence type="ECO:0000313" key="3">
    <source>
        <dbReference type="Proteomes" id="UP000070377"/>
    </source>
</evidence>
<dbReference type="Gene3D" id="3.90.226.10">
    <property type="entry name" value="2-enoyl-CoA Hydratase, Chain A, domain 1"/>
    <property type="match status" value="1"/>
</dbReference>
<evidence type="ECO:0000313" key="2">
    <source>
        <dbReference type="EMBL" id="KXT71409.1"/>
    </source>
</evidence>
<accession>A0A139N5T7</accession>
<dbReference type="GO" id="GO:0004175">
    <property type="term" value="F:endopeptidase activity"/>
    <property type="evidence" value="ECO:0007669"/>
    <property type="project" value="TreeGrafter"/>
</dbReference>
<gene>
    <name evidence="2" type="ORF">SCRDD08_00056</name>
</gene>
<dbReference type="RefSeq" id="WP_061421932.1">
    <property type="nucleotide sequence ID" value="NZ_KQ969062.1"/>
</dbReference>
<dbReference type="PANTHER" id="PTHR32060:SF30">
    <property type="entry name" value="CARBOXY-TERMINAL PROCESSING PROTEASE CTPA"/>
    <property type="match status" value="1"/>
</dbReference>
<dbReference type="GO" id="GO:0030288">
    <property type="term" value="C:outer membrane-bounded periplasmic space"/>
    <property type="evidence" value="ECO:0007669"/>
    <property type="project" value="TreeGrafter"/>
</dbReference>